<dbReference type="AlphaFoldDB" id="A0A336MZV9"/>
<protein>
    <submittedName>
        <fullName evidence="2">CSON009373 protein</fullName>
    </submittedName>
</protein>
<reference evidence="2" key="1">
    <citation type="submission" date="2018-07" db="EMBL/GenBank/DDBJ databases">
        <authorList>
            <person name="Quirk P.G."/>
            <person name="Krulwich T.A."/>
        </authorList>
    </citation>
    <scope>NUCLEOTIDE SEQUENCE</scope>
</reference>
<feature type="transmembrane region" description="Helical" evidence="1">
    <location>
        <begin position="52"/>
        <end position="71"/>
    </location>
</feature>
<name>A0A336MZV9_CULSO</name>
<proteinExistence type="predicted"/>
<keyword evidence="1" id="KW-0812">Transmembrane</keyword>
<sequence length="180" mass="20312">MSETIKGTFLTNGTYLESNGRSKPKKRLFEWTTTEEFPQKLGEHDSKNNVGVLIWSVVFIIVIVKFALYLGMDNISMRDISASLWEITKEQLSSGYSSLKFRINLMNLLTCGLIGALVTVFSWTIVYLDSDIPGINPPTPLSPRKNRTGYQLHVKNQYSLSYIMTILNGFAVFVFLLIGS</sequence>
<dbReference type="EMBL" id="UFQT01003718">
    <property type="protein sequence ID" value="SSX35221.1"/>
    <property type="molecule type" value="Genomic_DNA"/>
</dbReference>
<feature type="transmembrane region" description="Helical" evidence="1">
    <location>
        <begin position="160"/>
        <end position="178"/>
    </location>
</feature>
<dbReference type="PANTHER" id="PTHR28640">
    <property type="entry name" value="ADP-RIBOSYLATION FACTOR-LIKE PROTEIN 6-INTERACTING PROTEIN 6"/>
    <property type="match status" value="1"/>
</dbReference>
<keyword evidence="1" id="KW-1133">Transmembrane helix</keyword>
<evidence type="ECO:0000313" key="2">
    <source>
        <dbReference type="EMBL" id="SSX35221.1"/>
    </source>
</evidence>
<accession>A0A336MZV9</accession>
<feature type="transmembrane region" description="Helical" evidence="1">
    <location>
        <begin position="105"/>
        <end position="128"/>
    </location>
</feature>
<evidence type="ECO:0000256" key="1">
    <source>
        <dbReference type="SAM" id="Phobius"/>
    </source>
</evidence>
<dbReference type="InterPro" id="IPR029383">
    <property type="entry name" value="ARL6IP6"/>
</dbReference>
<keyword evidence="1" id="KW-0472">Membrane</keyword>
<gene>
    <name evidence="2" type="primary">CSON009373</name>
</gene>
<dbReference type="PANTHER" id="PTHR28640:SF1">
    <property type="entry name" value="ADP-RIBOSYLATION FACTOR-LIKE PROTEIN 6-INTERACTING PROTEIN 6"/>
    <property type="match status" value="1"/>
</dbReference>
<dbReference type="Pfam" id="PF15062">
    <property type="entry name" value="ARL6IP6"/>
    <property type="match status" value="1"/>
</dbReference>
<organism evidence="2">
    <name type="scientific">Culicoides sonorensis</name>
    <name type="common">Biting midge</name>
    <dbReference type="NCBI Taxonomy" id="179676"/>
    <lineage>
        <taxon>Eukaryota</taxon>
        <taxon>Metazoa</taxon>
        <taxon>Ecdysozoa</taxon>
        <taxon>Arthropoda</taxon>
        <taxon>Hexapoda</taxon>
        <taxon>Insecta</taxon>
        <taxon>Pterygota</taxon>
        <taxon>Neoptera</taxon>
        <taxon>Endopterygota</taxon>
        <taxon>Diptera</taxon>
        <taxon>Nematocera</taxon>
        <taxon>Chironomoidea</taxon>
        <taxon>Ceratopogonidae</taxon>
        <taxon>Ceratopogoninae</taxon>
        <taxon>Culicoides</taxon>
        <taxon>Monoculicoides</taxon>
    </lineage>
</organism>
<dbReference type="VEuPathDB" id="VectorBase:CSON009373"/>